<dbReference type="RefSeq" id="WP_081034410.1">
    <property type="nucleotide sequence ID" value="NZ_CABIXC010000038.1"/>
</dbReference>
<accession>A0A174NM29</accession>
<dbReference type="InterPro" id="IPR049739">
    <property type="entry name" value="YraL-like"/>
</dbReference>
<dbReference type="InterPro" id="IPR036086">
    <property type="entry name" value="ParB/Sulfiredoxin_sf"/>
</dbReference>
<proteinExistence type="predicted"/>
<dbReference type="PANTHER" id="PTHR37812">
    <property type="entry name" value="MU-LIKE PROPHAGE FLUMU PROTEIN C"/>
    <property type="match status" value="1"/>
</dbReference>
<dbReference type="Proteomes" id="UP000095651">
    <property type="component" value="Unassembled WGS sequence"/>
</dbReference>
<evidence type="ECO:0000313" key="2">
    <source>
        <dbReference type="Proteomes" id="UP000095651"/>
    </source>
</evidence>
<evidence type="ECO:0000313" key="1">
    <source>
        <dbReference type="EMBL" id="CUP48676.1"/>
    </source>
</evidence>
<dbReference type="SUPFAM" id="SSF110849">
    <property type="entry name" value="ParB/Sulfiredoxin"/>
    <property type="match status" value="1"/>
</dbReference>
<dbReference type="Gene3D" id="3.90.1530.10">
    <property type="entry name" value="Conserved hypothetical protein from pyrococcus furiosus pfu- 392566-001, ParB domain"/>
    <property type="match status" value="1"/>
</dbReference>
<gene>
    <name evidence="1" type="ORF">ERS852407_06077</name>
</gene>
<organism evidence="1 2">
    <name type="scientific">Hungatella hathewayi</name>
    <dbReference type="NCBI Taxonomy" id="154046"/>
    <lineage>
        <taxon>Bacteria</taxon>
        <taxon>Bacillati</taxon>
        <taxon>Bacillota</taxon>
        <taxon>Clostridia</taxon>
        <taxon>Lachnospirales</taxon>
        <taxon>Lachnospiraceae</taxon>
        <taxon>Hungatella</taxon>
    </lineage>
</organism>
<dbReference type="NCBIfam" id="NF040785">
    <property type="entry name" value="CD3324_fam"/>
    <property type="match status" value="1"/>
</dbReference>
<sequence>MKYENGRDIFPERLLKQIQKYVSGKLVYIPSSDKKRAWGETSGYKQYLIERNRDIKSKFNAGASVEQLADEYYLSCESIKKIIYSKKEVFTMEYECTLSSAQNFAKNDKLEEWVHTYLLSDGHNKDFSDGLKLYDRYFLGPVKMPLSLLTRCCGPEENMKWRINEEWFEKHVNELSEVLKKETDMPPLIVHYLIENGKTEGEFELNDGNHRLEAYSRLGIEEYYVIIWITEKNEYDLFLSAYSQYFK</sequence>
<dbReference type="InterPro" id="IPR052411">
    <property type="entry name" value="c-mor_Regulatory_Protein"/>
</dbReference>
<dbReference type="SUPFAM" id="SSF46689">
    <property type="entry name" value="Homeodomain-like"/>
    <property type="match status" value="1"/>
</dbReference>
<dbReference type="AlphaFoldDB" id="A0A174NM29"/>
<dbReference type="PANTHER" id="PTHR37812:SF1">
    <property type="entry name" value="MU-LIKE PROPHAGE FLUMU PROTEIN C"/>
    <property type="match status" value="1"/>
</dbReference>
<dbReference type="EMBL" id="CYZE01000038">
    <property type="protein sequence ID" value="CUP48676.1"/>
    <property type="molecule type" value="Genomic_DNA"/>
</dbReference>
<protein>
    <submittedName>
        <fullName evidence="1">ParB domain-containing protein nuclease</fullName>
    </submittedName>
</protein>
<dbReference type="InterPro" id="IPR009057">
    <property type="entry name" value="Homeodomain-like_sf"/>
</dbReference>
<dbReference type="CDD" id="cd16387">
    <property type="entry name" value="ParB_N_Srx"/>
    <property type="match status" value="1"/>
</dbReference>
<reference evidence="1 2" key="1">
    <citation type="submission" date="2015-09" db="EMBL/GenBank/DDBJ databases">
        <authorList>
            <consortium name="Pathogen Informatics"/>
        </authorList>
    </citation>
    <scope>NUCLEOTIDE SEQUENCE [LARGE SCALE GENOMIC DNA]</scope>
    <source>
        <strain evidence="1 2">2789STDY5608850</strain>
    </source>
</reference>
<name>A0A174NM29_9FIRM</name>